<accession>A0ABP7X056</accession>
<dbReference type="InterPro" id="IPR010982">
    <property type="entry name" value="Lambda_DNA-bd_dom_sf"/>
</dbReference>
<comment type="caution">
    <text evidence="3">The sequence shown here is derived from an EMBL/GenBank/DDBJ whole genome shotgun (WGS) entry which is preliminary data.</text>
</comment>
<dbReference type="SUPFAM" id="SSF47413">
    <property type="entry name" value="lambda repressor-like DNA-binding domains"/>
    <property type="match status" value="1"/>
</dbReference>
<sequence>MLTLAREARGLTQLELVEKVPNLNQGNYSKMEKGLLTIPTETLKNIGLILDFPLSFFDKKEPVTEPGNHYFRKRATMPRKAQTTLEARMKCIMIWVDALLEDIDIPDCKFPAIKVGDENTPAVIARKIRQHLGVSSGPIDKLVKLVERNGVIVYFISDSNDKFDGMTLFTNSGQSIIFINDQMPNDRKRFTLAHELGHLIMHLRFDLLDLPEKLIEEQANEFAGEFLLPYMDSRSDLMGLKFRELSTLKQYWKVSKAALIYTAHKRGFIDHSKYMSLQIELSRQGERKKETLDVDIDEAVIVKRAADSFINDLGYTASEIQLVLGINETDLYMTLKQNKPNNKLKLVI</sequence>
<feature type="domain" description="HTH cro/C1-type" evidence="2">
    <location>
        <begin position="2"/>
        <end position="57"/>
    </location>
</feature>
<dbReference type="Proteomes" id="UP001500841">
    <property type="component" value="Unassembled WGS sequence"/>
</dbReference>
<dbReference type="PROSITE" id="PS50943">
    <property type="entry name" value="HTH_CROC1"/>
    <property type="match status" value="1"/>
</dbReference>
<protein>
    <submittedName>
        <fullName evidence="3">XRE family transcriptional regulator</fullName>
    </submittedName>
</protein>
<dbReference type="Pfam" id="PF06114">
    <property type="entry name" value="Peptidase_M78"/>
    <property type="match status" value="1"/>
</dbReference>
<dbReference type="EMBL" id="BAABCV010000010">
    <property type="protein sequence ID" value="GAA4101344.1"/>
    <property type="molecule type" value="Genomic_DNA"/>
</dbReference>
<dbReference type="SMART" id="SM00530">
    <property type="entry name" value="HTH_XRE"/>
    <property type="match status" value="1"/>
</dbReference>
<gene>
    <name evidence="3" type="ORF">GCM10022392_27510</name>
</gene>
<dbReference type="Gene3D" id="1.10.260.40">
    <property type="entry name" value="lambda repressor-like DNA-binding domains"/>
    <property type="match status" value="1"/>
</dbReference>
<dbReference type="InterPro" id="IPR010359">
    <property type="entry name" value="IrrE_HExxH"/>
</dbReference>
<proteinExistence type="inferred from homology"/>
<reference evidence="4" key="1">
    <citation type="journal article" date="2019" name="Int. J. Syst. Evol. Microbiol.">
        <title>The Global Catalogue of Microorganisms (GCM) 10K type strain sequencing project: providing services to taxonomists for standard genome sequencing and annotation.</title>
        <authorList>
            <consortium name="The Broad Institute Genomics Platform"/>
            <consortium name="The Broad Institute Genome Sequencing Center for Infectious Disease"/>
            <person name="Wu L."/>
            <person name="Ma J."/>
        </authorList>
    </citation>
    <scope>NUCLEOTIDE SEQUENCE [LARGE SCALE GENOMIC DNA]</scope>
    <source>
        <strain evidence="4">JCM 17085</strain>
    </source>
</reference>
<evidence type="ECO:0000313" key="3">
    <source>
        <dbReference type="EMBL" id="GAA4101344.1"/>
    </source>
</evidence>
<dbReference type="PANTHER" id="PTHR43236">
    <property type="entry name" value="ANTITOXIN HIGA1"/>
    <property type="match status" value="1"/>
</dbReference>
<evidence type="ECO:0000256" key="1">
    <source>
        <dbReference type="ARBA" id="ARBA00007227"/>
    </source>
</evidence>
<comment type="similarity">
    <text evidence="1">Belongs to the short-chain fatty acyl-CoA assimilation regulator (ScfR) family.</text>
</comment>
<evidence type="ECO:0000259" key="2">
    <source>
        <dbReference type="PROSITE" id="PS50943"/>
    </source>
</evidence>
<dbReference type="InterPro" id="IPR001387">
    <property type="entry name" value="Cro/C1-type_HTH"/>
</dbReference>
<name>A0ABP7X056_9SPHI</name>
<dbReference type="CDD" id="cd00093">
    <property type="entry name" value="HTH_XRE"/>
    <property type="match status" value="1"/>
</dbReference>
<organism evidence="3 4">
    <name type="scientific">Mucilaginibacter panaciglaebae</name>
    <dbReference type="NCBI Taxonomy" id="502331"/>
    <lineage>
        <taxon>Bacteria</taxon>
        <taxon>Pseudomonadati</taxon>
        <taxon>Bacteroidota</taxon>
        <taxon>Sphingobacteriia</taxon>
        <taxon>Sphingobacteriales</taxon>
        <taxon>Sphingobacteriaceae</taxon>
        <taxon>Mucilaginibacter</taxon>
    </lineage>
</organism>
<keyword evidence="4" id="KW-1185">Reference proteome</keyword>
<dbReference type="InterPro" id="IPR052345">
    <property type="entry name" value="Rad_response_metalloprotease"/>
</dbReference>
<dbReference type="Gene3D" id="1.10.10.2910">
    <property type="match status" value="1"/>
</dbReference>
<evidence type="ECO:0000313" key="4">
    <source>
        <dbReference type="Proteomes" id="UP001500841"/>
    </source>
</evidence>
<dbReference type="PANTHER" id="PTHR43236:SF1">
    <property type="entry name" value="BLL7220 PROTEIN"/>
    <property type="match status" value="1"/>
</dbReference>